<keyword evidence="4 6" id="KW-1133">Transmembrane helix</keyword>
<evidence type="ECO:0000256" key="5">
    <source>
        <dbReference type="ARBA" id="ARBA00023136"/>
    </source>
</evidence>
<keyword evidence="5 6" id="KW-0472">Membrane</keyword>
<feature type="transmembrane region" description="Helical" evidence="6">
    <location>
        <begin position="62"/>
        <end position="79"/>
    </location>
</feature>
<organism evidence="7 8">
    <name type="scientific">Tunturiibacter lichenicola</name>
    <dbReference type="NCBI Taxonomy" id="2051959"/>
    <lineage>
        <taxon>Bacteria</taxon>
        <taxon>Pseudomonadati</taxon>
        <taxon>Acidobacteriota</taxon>
        <taxon>Terriglobia</taxon>
        <taxon>Terriglobales</taxon>
        <taxon>Acidobacteriaceae</taxon>
        <taxon>Tunturiibacter</taxon>
    </lineage>
</organism>
<feature type="transmembrane region" description="Helical" evidence="6">
    <location>
        <begin position="33"/>
        <end position="56"/>
    </location>
</feature>
<comment type="similarity">
    <text evidence="2">Belongs to the TMEM19 family.</text>
</comment>
<evidence type="ECO:0000256" key="4">
    <source>
        <dbReference type="ARBA" id="ARBA00022989"/>
    </source>
</evidence>
<evidence type="ECO:0000256" key="2">
    <source>
        <dbReference type="ARBA" id="ARBA00009012"/>
    </source>
</evidence>
<dbReference type="Pfam" id="PF01940">
    <property type="entry name" value="DUF92"/>
    <property type="match status" value="1"/>
</dbReference>
<dbReference type="PANTHER" id="PTHR13353:SF5">
    <property type="entry name" value="TRANSMEMBRANE PROTEIN 19"/>
    <property type="match status" value="1"/>
</dbReference>
<evidence type="ECO:0000256" key="1">
    <source>
        <dbReference type="ARBA" id="ARBA00004141"/>
    </source>
</evidence>
<feature type="transmembrane region" description="Helical" evidence="6">
    <location>
        <begin position="216"/>
        <end position="236"/>
    </location>
</feature>
<feature type="transmembrane region" description="Helical" evidence="6">
    <location>
        <begin position="278"/>
        <end position="294"/>
    </location>
</feature>
<dbReference type="GO" id="GO:0016020">
    <property type="term" value="C:membrane"/>
    <property type="evidence" value="ECO:0007669"/>
    <property type="project" value="UniProtKB-SubCell"/>
</dbReference>
<name>A0A7W8J7L6_9BACT</name>
<keyword evidence="3 6" id="KW-0812">Transmembrane</keyword>
<evidence type="ECO:0000256" key="3">
    <source>
        <dbReference type="ARBA" id="ARBA00022692"/>
    </source>
</evidence>
<gene>
    <name evidence="7" type="ORF">HDF10_002102</name>
</gene>
<evidence type="ECO:0000313" key="8">
    <source>
        <dbReference type="Proteomes" id="UP000569092"/>
    </source>
</evidence>
<proteinExistence type="inferred from homology"/>
<comment type="subcellular location">
    <subcellularLocation>
        <location evidence="1">Membrane</location>
        <topology evidence="1">Multi-pass membrane protein</topology>
    </subcellularLocation>
</comment>
<sequence>MGEEIQGSGRDAQREPHWAKAIPRSRDRWQSRWLVRVVAPLLVLGAVKACVSTVAGGSARSLLFPVGFSVGFAGLVWMLRSATLPAAGVGLLVCLISALVVRVPGGLGFFARPALCALIALFVLTFVATRFGMRRKEARGLAEARSGRRASQVVANLGVAALCAAMTRYGAGWYGGCLAALAEATADTMSSEIGQALGGRTWLITKFRRVPAGRDGGVSVAGSLSGVVGAGLVVLAGSRGLAGWREGAVVFGAACAGLVFDSVLGATVEERGWLGNDLVNFLSTAFATGVVWLWL</sequence>
<dbReference type="Proteomes" id="UP000569092">
    <property type="component" value="Unassembled WGS sequence"/>
</dbReference>
<feature type="transmembrane region" description="Helical" evidence="6">
    <location>
        <begin position="248"/>
        <end position="266"/>
    </location>
</feature>
<accession>A0A7W8J7L6</accession>
<feature type="transmembrane region" description="Helical" evidence="6">
    <location>
        <begin position="109"/>
        <end position="132"/>
    </location>
</feature>
<dbReference type="InterPro" id="IPR002794">
    <property type="entry name" value="DUF92_TMEM19"/>
</dbReference>
<evidence type="ECO:0000256" key="6">
    <source>
        <dbReference type="SAM" id="Phobius"/>
    </source>
</evidence>
<feature type="transmembrane region" description="Helical" evidence="6">
    <location>
        <begin position="86"/>
        <end position="103"/>
    </location>
</feature>
<evidence type="ECO:0000313" key="7">
    <source>
        <dbReference type="EMBL" id="MBB5344123.1"/>
    </source>
</evidence>
<dbReference type="AlphaFoldDB" id="A0A7W8J7L6"/>
<comment type="caution">
    <text evidence="7">The sequence shown here is derived from an EMBL/GenBank/DDBJ whole genome shotgun (WGS) entry which is preliminary data.</text>
</comment>
<dbReference type="PANTHER" id="PTHR13353">
    <property type="entry name" value="TRANSMEMBRANE PROTEIN 19"/>
    <property type="match status" value="1"/>
</dbReference>
<protein>
    <submittedName>
        <fullName evidence="7">Uncharacterized protein (TIGR00297 family)</fullName>
    </submittedName>
</protein>
<reference evidence="7 8" key="1">
    <citation type="submission" date="2020-08" db="EMBL/GenBank/DDBJ databases">
        <title>Genomic Encyclopedia of Type Strains, Phase IV (KMG-V): Genome sequencing to study the core and pangenomes of soil and plant-associated prokaryotes.</title>
        <authorList>
            <person name="Whitman W."/>
        </authorList>
    </citation>
    <scope>NUCLEOTIDE SEQUENCE [LARGE SCALE GENOMIC DNA]</scope>
    <source>
        <strain evidence="7 8">M8US30</strain>
    </source>
</reference>
<dbReference type="EMBL" id="JACHDZ010000003">
    <property type="protein sequence ID" value="MBB5344123.1"/>
    <property type="molecule type" value="Genomic_DNA"/>
</dbReference>